<comment type="caution">
    <text evidence="5">The sequence shown here is derived from an EMBL/GenBank/DDBJ whole genome shotgun (WGS) entry which is preliminary data.</text>
</comment>
<name>A0ABN9SMK0_9DINO</name>
<sequence>MKAILEAHIGQLKDEEISPEKCITPEDMIKQFQHFFGHARFLRRREATAALTLAKAEKSKLQAVRALAELNGVVAKTAKDSHGIDGNDSKKLISISWDEDFFSTLDKLEVSETERADLKQLETDLKGVRDLVGTKSSEVERMLARMAKMKEDIMVRMAKKRKGPDGVATGSPDGGGSSGEPGGARVGDDGRTAAETTPVRDDQADAELAEEARRLSEAKLAAAQAAQGAGLSDNSCQQLLCRELRVAPKLPQAPRPKLQPQVGSKSSMKKAADATKRLAARVATDECYQELRGDLNEAQFFASECYICWIRFDRSRYAGRRSSLDIGASGVAAEAPRRSPELNRQHGPRVASDSDHLVMIFWEREGFSRAELMELDEAFNKYDTDQSGTIDTAELGGLLAGLGHRVASSELTALVVEHDGNRSGSLDDFEFLRLMRQHRDGQLRQLRGVFRQFATKAIMKPDDTMSAVVVVLGSLSQRVIDEINARVSESKEQVPAGMSFNDFVEIVDYARSQRLTAAVSHAGFSEQELSELRCRFVKYDSDPDGTLDHSEIRALLDDLNVQWLTRELADALRQAGELAARDEQVPPSAEAWLFLLRVASEVPAFARQAWEAAAALLVSDAWAAAFAELDGKGRLAVARAGARDAGLAAGLVARLVAAEAAELSDLLPASSAAGLEPALCAAVVEALGAEGVPPEAAEAALGSEAGTALAARAAEGARGGAEERRRVVGGGGGQKLGKGADIPVYVCEGISGSHQKMEIKERLVTAPRWLGRPPARRLRESRRCARASCEPGAVCRPR</sequence>
<dbReference type="PROSITE" id="PS50222">
    <property type="entry name" value="EF_HAND_2"/>
    <property type="match status" value="2"/>
</dbReference>
<dbReference type="InterPro" id="IPR050145">
    <property type="entry name" value="Centrin_CML-like"/>
</dbReference>
<organism evidence="5 6">
    <name type="scientific">Prorocentrum cordatum</name>
    <dbReference type="NCBI Taxonomy" id="2364126"/>
    <lineage>
        <taxon>Eukaryota</taxon>
        <taxon>Sar</taxon>
        <taxon>Alveolata</taxon>
        <taxon>Dinophyceae</taxon>
        <taxon>Prorocentrales</taxon>
        <taxon>Prorocentraceae</taxon>
        <taxon>Prorocentrum</taxon>
    </lineage>
</organism>
<dbReference type="InterPro" id="IPR011992">
    <property type="entry name" value="EF-hand-dom_pair"/>
</dbReference>
<evidence type="ECO:0000256" key="3">
    <source>
        <dbReference type="SAM" id="MobiDB-lite"/>
    </source>
</evidence>
<dbReference type="InterPro" id="IPR018247">
    <property type="entry name" value="EF_Hand_1_Ca_BS"/>
</dbReference>
<evidence type="ECO:0000256" key="1">
    <source>
        <dbReference type="ARBA" id="ARBA00022737"/>
    </source>
</evidence>
<feature type="compositionally biased region" description="Gly residues" evidence="3">
    <location>
        <begin position="172"/>
        <end position="185"/>
    </location>
</feature>
<keyword evidence="2" id="KW-0106">Calcium</keyword>
<dbReference type="PROSITE" id="PS00018">
    <property type="entry name" value="EF_HAND_1"/>
    <property type="match status" value="3"/>
</dbReference>
<evidence type="ECO:0000259" key="4">
    <source>
        <dbReference type="PROSITE" id="PS50222"/>
    </source>
</evidence>
<feature type="domain" description="EF-hand" evidence="4">
    <location>
        <begin position="527"/>
        <end position="562"/>
    </location>
</feature>
<dbReference type="EMBL" id="CAUYUJ010012002">
    <property type="protein sequence ID" value="CAK0833025.1"/>
    <property type="molecule type" value="Genomic_DNA"/>
</dbReference>
<dbReference type="SUPFAM" id="SSF47473">
    <property type="entry name" value="EF-hand"/>
    <property type="match status" value="2"/>
</dbReference>
<evidence type="ECO:0000256" key="2">
    <source>
        <dbReference type="ARBA" id="ARBA00022837"/>
    </source>
</evidence>
<dbReference type="CDD" id="cd00051">
    <property type="entry name" value="EFh"/>
    <property type="match status" value="1"/>
</dbReference>
<keyword evidence="6" id="KW-1185">Reference proteome</keyword>
<feature type="region of interest" description="Disordered" evidence="3">
    <location>
        <begin position="158"/>
        <end position="209"/>
    </location>
</feature>
<dbReference type="Proteomes" id="UP001189429">
    <property type="component" value="Unassembled WGS sequence"/>
</dbReference>
<feature type="compositionally biased region" description="Basic and acidic residues" evidence="3">
    <location>
        <begin position="186"/>
        <end position="203"/>
    </location>
</feature>
<gene>
    <name evidence="5" type="ORF">PCOR1329_LOCUS30856</name>
</gene>
<feature type="domain" description="EF-hand" evidence="4">
    <location>
        <begin position="370"/>
        <end position="405"/>
    </location>
</feature>
<protein>
    <recommendedName>
        <fullName evidence="4">EF-hand domain-containing protein</fullName>
    </recommendedName>
</protein>
<proteinExistence type="predicted"/>
<evidence type="ECO:0000313" key="6">
    <source>
        <dbReference type="Proteomes" id="UP001189429"/>
    </source>
</evidence>
<dbReference type="Pfam" id="PF00036">
    <property type="entry name" value="EF-hand_1"/>
    <property type="match status" value="1"/>
</dbReference>
<feature type="compositionally biased region" description="Basic and acidic residues" evidence="3">
    <location>
        <begin position="335"/>
        <end position="344"/>
    </location>
</feature>
<feature type="region of interest" description="Disordered" evidence="3">
    <location>
        <begin position="328"/>
        <end position="349"/>
    </location>
</feature>
<reference evidence="5" key="1">
    <citation type="submission" date="2023-10" db="EMBL/GenBank/DDBJ databases">
        <authorList>
            <person name="Chen Y."/>
            <person name="Shah S."/>
            <person name="Dougan E. K."/>
            <person name="Thang M."/>
            <person name="Chan C."/>
        </authorList>
    </citation>
    <scope>NUCLEOTIDE SEQUENCE [LARGE SCALE GENOMIC DNA]</scope>
</reference>
<keyword evidence="1" id="KW-0677">Repeat</keyword>
<accession>A0ABN9SMK0</accession>
<evidence type="ECO:0000313" key="5">
    <source>
        <dbReference type="EMBL" id="CAK0833025.1"/>
    </source>
</evidence>
<dbReference type="InterPro" id="IPR002048">
    <property type="entry name" value="EF_hand_dom"/>
</dbReference>
<dbReference type="Gene3D" id="1.10.238.10">
    <property type="entry name" value="EF-hand"/>
    <property type="match status" value="2"/>
</dbReference>
<dbReference type="PANTHER" id="PTHR23050">
    <property type="entry name" value="CALCIUM BINDING PROTEIN"/>
    <property type="match status" value="1"/>
</dbReference>
<dbReference type="SMART" id="SM00054">
    <property type="entry name" value="EFh"/>
    <property type="match status" value="3"/>
</dbReference>